<organism evidence="8 9">
    <name type="scientific">Coemansia biformis</name>
    <dbReference type="NCBI Taxonomy" id="1286918"/>
    <lineage>
        <taxon>Eukaryota</taxon>
        <taxon>Fungi</taxon>
        <taxon>Fungi incertae sedis</taxon>
        <taxon>Zoopagomycota</taxon>
        <taxon>Kickxellomycotina</taxon>
        <taxon>Kickxellomycetes</taxon>
        <taxon>Kickxellales</taxon>
        <taxon>Kickxellaceae</taxon>
        <taxon>Coemansia</taxon>
    </lineage>
</organism>
<dbReference type="PANTHER" id="PTHR18947:SF28">
    <property type="entry name" value="GIRDIN, ISOFORM A"/>
    <property type="match status" value="1"/>
</dbReference>
<feature type="region of interest" description="Disordered" evidence="5">
    <location>
        <begin position="792"/>
        <end position="817"/>
    </location>
</feature>
<evidence type="ECO:0000256" key="1">
    <source>
        <dbReference type="ARBA" id="ARBA00004496"/>
    </source>
</evidence>
<feature type="coiled-coil region" evidence="4">
    <location>
        <begin position="181"/>
        <end position="433"/>
    </location>
</feature>
<name>A0A9W7Y8P0_9FUNG</name>
<dbReference type="GO" id="GO:0008017">
    <property type="term" value="F:microtubule binding"/>
    <property type="evidence" value="ECO:0007669"/>
    <property type="project" value="InterPro"/>
</dbReference>
<dbReference type="CDD" id="cd22211">
    <property type="entry name" value="HkD_SF"/>
    <property type="match status" value="1"/>
</dbReference>
<evidence type="ECO:0008006" key="10">
    <source>
        <dbReference type="Google" id="ProtNLM"/>
    </source>
</evidence>
<dbReference type="GO" id="GO:0005815">
    <property type="term" value="C:microtubule organizing center"/>
    <property type="evidence" value="ECO:0007669"/>
    <property type="project" value="TreeGrafter"/>
</dbReference>
<feature type="domain" description="Hook C-terminal" evidence="6">
    <location>
        <begin position="203"/>
        <end position="577"/>
    </location>
</feature>
<dbReference type="GO" id="GO:0051959">
    <property type="term" value="F:dynein light intermediate chain binding"/>
    <property type="evidence" value="ECO:0007669"/>
    <property type="project" value="TreeGrafter"/>
</dbReference>
<feature type="domain" description="HOOK N-terminal" evidence="7">
    <location>
        <begin position="9"/>
        <end position="145"/>
    </location>
</feature>
<feature type="compositionally biased region" description="Acidic residues" evidence="5">
    <location>
        <begin position="157"/>
        <end position="168"/>
    </location>
</feature>
<dbReference type="GO" id="GO:0005737">
    <property type="term" value="C:cytoplasm"/>
    <property type="evidence" value="ECO:0007669"/>
    <property type="project" value="UniProtKB-SubCell"/>
</dbReference>
<dbReference type="GO" id="GO:0030705">
    <property type="term" value="P:cytoskeleton-dependent intracellular transport"/>
    <property type="evidence" value="ECO:0007669"/>
    <property type="project" value="InterPro"/>
</dbReference>
<proteinExistence type="predicted"/>
<dbReference type="EMBL" id="JANBOI010000264">
    <property type="protein sequence ID" value="KAJ1732041.1"/>
    <property type="molecule type" value="Genomic_DNA"/>
</dbReference>
<evidence type="ECO:0000313" key="9">
    <source>
        <dbReference type="Proteomes" id="UP001143981"/>
    </source>
</evidence>
<feature type="compositionally biased region" description="Polar residues" evidence="5">
    <location>
        <begin position="799"/>
        <end position="808"/>
    </location>
</feature>
<evidence type="ECO:0000256" key="4">
    <source>
        <dbReference type="SAM" id="Coils"/>
    </source>
</evidence>
<evidence type="ECO:0000259" key="6">
    <source>
        <dbReference type="Pfam" id="PF05622"/>
    </source>
</evidence>
<dbReference type="Proteomes" id="UP001143981">
    <property type="component" value="Unassembled WGS sequence"/>
</dbReference>
<dbReference type="Pfam" id="PF19047">
    <property type="entry name" value="HOOK_N"/>
    <property type="match status" value="1"/>
</dbReference>
<keyword evidence="9" id="KW-1185">Reference proteome</keyword>
<comment type="subcellular location">
    <subcellularLocation>
        <location evidence="1">Cytoplasm</location>
    </subcellularLocation>
</comment>
<feature type="region of interest" description="Disordered" evidence="5">
    <location>
        <begin position="152"/>
        <end position="176"/>
    </location>
</feature>
<evidence type="ECO:0000256" key="3">
    <source>
        <dbReference type="ARBA" id="ARBA00023054"/>
    </source>
</evidence>
<evidence type="ECO:0000256" key="5">
    <source>
        <dbReference type="SAM" id="MobiDB-lite"/>
    </source>
</evidence>
<dbReference type="InterPro" id="IPR008636">
    <property type="entry name" value="Hook_C"/>
</dbReference>
<evidence type="ECO:0000313" key="8">
    <source>
        <dbReference type="EMBL" id="KAJ1732041.1"/>
    </source>
</evidence>
<keyword evidence="3 4" id="KW-0175">Coiled coil</keyword>
<evidence type="ECO:0000256" key="2">
    <source>
        <dbReference type="ARBA" id="ARBA00022490"/>
    </source>
</evidence>
<dbReference type="Gene3D" id="1.10.418.10">
    <property type="entry name" value="Calponin-like domain"/>
    <property type="match status" value="1"/>
</dbReference>
<dbReference type="InterPro" id="IPR043936">
    <property type="entry name" value="HOOK_N"/>
</dbReference>
<dbReference type="AlphaFoldDB" id="A0A9W7Y8P0"/>
<keyword evidence="2" id="KW-0963">Cytoplasm</keyword>
<feature type="coiled-coil region" evidence="4">
    <location>
        <begin position="457"/>
        <end position="587"/>
    </location>
</feature>
<dbReference type="SUPFAM" id="SSF116907">
    <property type="entry name" value="Hook domain"/>
    <property type="match status" value="1"/>
</dbReference>
<accession>A0A9W7Y8P0</accession>
<protein>
    <recommendedName>
        <fullName evidence="10">HOOK N-terminal domain-containing protein</fullName>
    </recommendedName>
</protein>
<reference evidence="8" key="1">
    <citation type="submission" date="2022-07" db="EMBL/GenBank/DDBJ databases">
        <title>Phylogenomic reconstructions and comparative analyses of Kickxellomycotina fungi.</title>
        <authorList>
            <person name="Reynolds N.K."/>
            <person name="Stajich J.E."/>
            <person name="Barry K."/>
            <person name="Grigoriev I.V."/>
            <person name="Crous P."/>
            <person name="Smith M.E."/>
        </authorList>
    </citation>
    <scope>NUCLEOTIDE SEQUENCE</scope>
    <source>
        <strain evidence="8">BCRC 34381</strain>
    </source>
</reference>
<dbReference type="OrthoDB" id="49395at2759"/>
<sequence>MSQEDIARGFVNWVGTFASLSKPVASLGDLTDGIALFEICAEVDRQWFKSIRSTDIGDNWVLKLNNLKKLYKLVTRYYDEVLGYPASSLAEPNLSAIAKNEDPEELLKLCHLILTLAVQCERNQVYIGKIMSLGEDDQRCLMVSIESILAQLGGGDPDTEPDGQDVDMLDATHGDDDADPVARLQAELMKSYAEKDELEKSAHELSLEHRHVQSKYDDLLVLNEELKTRMEDLEKTMARADKSGKVDFLLRAEIDNLKHELEKADMRNQHAEHTHGEQLAAIAELTRKAAEASEALEETARLRDQLQEYKHAAERLAKSEHVIEKYKKKLEESTDLRRQVRLLEEQLAQAQDRARQLEDEYHRVSQLRPTMDSYRDEYAQLENRHGQVVAELSQAAERLRALEAEKERLHQDRQRDQEQILALEESLRELELGASAAQAGGVTLESGLASAMDADGRPALLAKIARLERELREATQARPQAPATDATEFLEEVADTANREKEQALRELEAERELRGKLEADVSGYIEELRATAQASEEVSRLKDDLARANGAFDRSLNEATDLRSKHAQLTQELERTRASLLASEAEKNRACEAMRRLDHTEVASLRSETRSLEDWYAETHEQSKTFKAEVDRLSAENRQLMQHLSKLQDELTQLDMDKRAAESEGLRARQAFERQRAELASSSRYSQADVDRLQKEVIKSREREHTLEIALKRTKDHCIMLDRQSKQTSETPPQYDYKEAFVSLQSQLALKDEQLDSMRTMLREQNNVHLLESRTMVSAWFNLQRQLERQSGFGHSSGMGSAATSSRPGGAPASWLGQQRITLDMQLTG</sequence>
<dbReference type="InterPro" id="IPR036872">
    <property type="entry name" value="CH_dom_sf"/>
</dbReference>
<comment type="caution">
    <text evidence="8">The sequence shown here is derived from an EMBL/GenBank/DDBJ whole genome shotgun (WGS) entry which is preliminary data.</text>
</comment>
<gene>
    <name evidence="8" type="ORF">LPJ61_002237</name>
</gene>
<dbReference type="GO" id="GO:0031122">
    <property type="term" value="P:cytoplasmic microtubule organization"/>
    <property type="evidence" value="ECO:0007669"/>
    <property type="project" value="InterPro"/>
</dbReference>
<evidence type="ECO:0000259" key="7">
    <source>
        <dbReference type="Pfam" id="PF19047"/>
    </source>
</evidence>
<feature type="coiled-coil region" evidence="4">
    <location>
        <begin position="631"/>
        <end position="665"/>
    </location>
</feature>
<dbReference type="PANTHER" id="PTHR18947">
    <property type="entry name" value="HOOK PROTEINS"/>
    <property type="match status" value="1"/>
</dbReference>
<dbReference type="Pfam" id="PF05622">
    <property type="entry name" value="HOOK"/>
    <property type="match status" value="1"/>
</dbReference>